<keyword evidence="7" id="KW-1185">Reference proteome</keyword>
<comment type="similarity">
    <text evidence="1 4">Belongs to the phosphoglycerate mutase family. BPG-dependent PGAM subfamily.</text>
</comment>
<protein>
    <recommendedName>
        <fullName evidence="4 5">2,3-bisphosphoglycerate-dependent phosphoglycerate mutase</fullName>
        <shortName evidence="4">BPG-dependent PGAM</shortName>
        <shortName evidence="4">PGAM</shortName>
        <shortName evidence="4">Phosphoglyceromutase</shortName>
        <shortName evidence="4">dPGM</shortName>
        <ecNumber evidence="4 5">5.4.2.11</ecNumber>
    </recommendedName>
</protein>
<evidence type="ECO:0000313" key="7">
    <source>
        <dbReference type="Proteomes" id="UP001057481"/>
    </source>
</evidence>
<comment type="pathway">
    <text evidence="4 5">Carbohydrate degradation; glycolysis; pyruvate from D-glyceraldehyde 3-phosphate: step 3/5.</text>
</comment>
<dbReference type="InterPro" id="IPR029033">
    <property type="entry name" value="His_PPase_superfam"/>
</dbReference>
<organism evidence="6 7">
    <name type="scientific">Periweissella beninensis</name>
    <dbReference type="NCBI Taxonomy" id="504936"/>
    <lineage>
        <taxon>Bacteria</taxon>
        <taxon>Bacillati</taxon>
        <taxon>Bacillota</taxon>
        <taxon>Bacilli</taxon>
        <taxon>Lactobacillales</taxon>
        <taxon>Lactobacillaceae</taxon>
        <taxon>Periweissella</taxon>
    </lineage>
</organism>
<reference evidence="6" key="1">
    <citation type="submission" date="2021-04" db="EMBL/GenBank/DDBJ databases">
        <title>Taxonomic assessment of Weissella genus.</title>
        <authorList>
            <person name="Fanelli F."/>
            <person name="Chieffi D."/>
            <person name="Dell'Aquila A."/>
            <person name="Gyu-Sung C."/>
            <person name="Franz C.M.A.P."/>
            <person name="Fusco V."/>
        </authorList>
    </citation>
    <scope>NUCLEOTIDE SEQUENCE</scope>
    <source>
        <strain evidence="6">LMG 25373</strain>
    </source>
</reference>
<feature type="binding site" evidence="4">
    <location>
        <position position="60"/>
    </location>
    <ligand>
        <name>substrate</name>
    </ligand>
</feature>
<comment type="function">
    <text evidence="4 5">Catalyzes the interconversion of 2-phosphoglycerate and 3-phosphoglycerate.</text>
</comment>
<evidence type="ECO:0000256" key="1">
    <source>
        <dbReference type="ARBA" id="ARBA00006717"/>
    </source>
</evidence>
<proteinExistence type="inferred from homology"/>
<dbReference type="Pfam" id="PF00300">
    <property type="entry name" value="His_Phos_1"/>
    <property type="match status" value="2"/>
</dbReference>
<dbReference type="PIRSF" id="PIRSF000709">
    <property type="entry name" value="6PFK_2-Ptase"/>
    <property type="match status" value="1"/>
</dbReference>
<feature type="binding site" evidence="4">
    <location>
        <begin position="183"/>
        <end position="184"/>
    </location>
    <ligand>
        <name>substrate</name>
    </ligand>
</feature>
<comment type="catalytic activity">
    <reaction evidence="4 5">
        <text>(2R)-2-phosphoglycerate = (2R)-3-phosphoglycerate</text>
        <dbReference type="Rhea" id="RHEA:15901"/>
        <dbReference type="ChEBI" id="CHEBI:58272"/>
        <dbReference type="ChEBI" id="CHEBI:58289"/>
        <dbReference type="EC" id="5.4.2.11"/>
    </reaction>
</comment>
<dbReference type="GO" id="GO:0004619">
    <property type="term" value="F:phosphoglycerate mutase activity"/>
    <property type="evidence" value="ECO:0007669"/>
    <property type="project" value="UniProtKB-EC"/>
</dbReference>
<keyword evidence="2 4" id="KW-0324">Glycolysis</keyword>
<feature type="binding site" evidence="4">
    <location>
        <begin position="87"/>
        <end position="90"/>
    </location>
    <ligand>
        <name>substrate</name>
    </ligand>
</feature>
<evidence type="ECO:0000256" key="5">
    <source>
        <dbReference type="RuleBase" id="RU004512"/>
    </source>
</evidence>
<dbReference type="NCBIfam" id="TIGR01258">
    <property type="entry name" value="pgm_1"/>
    <property type="match status" value="1"/>
</dbReference>
<dbReference type="NCBIfam" id="NF010714">
    <property type="entry name" value="PRK14116.1"/>
    <property type="match status" value="1"/>
</dbReference>
<evidence type="ECO:0000256" key="3">
    <source>
        <dbReference type="ARBA" id="ARBA00023235"/>
    </source>
</evidence>
<evidence type="ECO:0000256" key="2">
    <source>
        <dbReference type="ARBA" id="ARBA00023152"/>
    </source>
</evidence>
<dbReference type="CDD" id="cd07067">
    <property type="entry name" value="HP_PGM_like"/>
    <property type="match status" value="1"/>
</dbReference>
<dbReference type="SUPFAM" id="SSF53254">
    <property type="entry name" value="Phosphoglycerate mutase-like"/>
    <property type="match status" value="1"/>
</dbReference>
<feature type="binding site" evidence="4">
    <location>
        <begin position="21"/>
        <end position="22"/>
    </location>
    <ligand>
        <name>substrate</name>
    </ligand>
</feature>
<feature type="binding site" evidence="4">
    <location>
        <begin position="8"/>
        <end position="15"/>
    </location>
    <ligand>
        <name>substrate</name>
    </ligand>
</feature>
<dbReference type="HAMAP" id="MF_01039">
    <property type="entry name" value="PGAM_GpmA"/>
    <property type="match status" value="1"/>
</dbReference>
<dbReference type="SMART" id="SM00855">
    <property type="entry name" value="PGAM"/>
    <property type="match status" value="1"/>
</dbReference>
<dbReference type="RefSeq" id="WP_205143378.1">
    <property type="nucleotide sequence ID" value="NZ_JAFBDN010000005.1"/>
</dbReference>
<dbReference type="EC" id="5.4.2.11" evidence="4 5"/>
<keyword evidence="4" id="KW-0312">Gluconeogenesis</keyword>
<accession>A0ABT0VIL8</accession>
<feature type="active site" description="Tele-phosphohistidine intermediate" evidence="4">
    <location>
        <position position="9"/>
    </location>
</feature>
<dbReference type="Gene3D" id="3.40.50.1240">
    <property type="entry name" value="Phosphoglycerate mutase-like"/>
    <property type="match status" value="1"/>
</dbReference>
<name>A0ABT0VIL8_9LACO</name>
<dbReference type="PANTHER" id="PTHR11931">
    <property type="entry name" value="PHOSPHOGLYCERATE MUTASE"/>
    <property type="match status" value="1"/>
</dbReference>
<dbReference type="EMBL" id="JAGMVS010000066">
    <property type="protein sequence ID" value="MCM2437683.1"/>
    <property type="molecule type" value="Genomic_DNA"/>
</dbReference>
<keyword evidence="3 4" id="KW-0413">Isomerase</keyword>
<dbReference type="Proteomes" id="UP001057481">
    <property type="component" value="Unassembled WGS sequence"/>
</dbReference>
<feature type="binding site" evidence="4">
    <location>
        <position position="98"/>
    </location>
    <ligand>
        <name>substrate</name>
    </ligand>
</feature>
<sequence length="233" mass="26347">MAKLVLIRHGQSEWNLENLFTGWVDVNLSEKGVEEAKNAGRSLKAEGLEFDYAYTSVLKRAIKTLHFALEESDQLWVPETKTWRLNERHYGALQGQNKAEAAEKWGADQVHIWRRSYDVLPPLQAADAEGSIANDRRYADLDARTVPAGENLKVTLERVIPFWQDEVAPKLKDGKNIVIAAHGNSLRALSKYIENISDDDILNLEMATGEPVVYTFNEALEVTDKKILTKNKD</sequence>
<gene>
    <name evidence="4" type="primary">gpmA</name>
    <name evidence="6" type="ORF">KAK10_07145</name>
</gene>
<dbReference type="NCBIfam" id="NF010713">
    <property type="entry name" value="PRK14115.1"/>
    <property type="match status" value="1"/>
</dbReference>
<dbReference type="InterPro" id="IPR013078">
    <property type="entry name" value="His_Pase_superF_clade-1"/>
</dbReference>
<dbReference type="InterPro" id="IPR005952">
    <property type="entry name" value="Phosphogly_mut1"/>
</dbReference>
<feature type="site" description="Transition state stabilizer" evidence="4">
    <location>
        <position position="182"/>
    </location>
</feature>
<evidence type="ECO:0000313" key="6">
    <source>
        <dbReference type="EMBL" id="MCM2437683.1"/>
    </source>
</evidence>
<dbReference type="InterPro" id="IPR001345">
    <property type="entry name" value="PG/BPGM_mutase_AS"/>
</dbReference>
<evidence type="ECO:0000256" key="4">
    <source>
        <dbReference type="HAMAP-Rule" id="MF_01039"/>
    </source>
</evidence>
<comment type="caution">
    <text evidence="6">The sequence shown here is derived from an EMBL/GenBank/DDBJ whole genome shotgun (WGS) entry which is preliminary data.</text>
</comment>
<feature type="active site" description="Proton donor/acceptor" evidence="4">
    <location>
        <position position="87"/>
    </location>
</feature>
<feature type="binding site" evidence="4">
    <location>
        <begin position="114"/>
        <end position="115"/>
    </location>
    <ligand>
        <name>substrate</name>
    </ligand>
</feature>
<dbReference type="PROSITE" id="PS00175">
    <property type="entry name" value="PG_MUTASE"/>
    <property type="match status" value="1"/>
</dbReference>